<name>A0A844YDQ4_9SPHN</name>
<gene>
    <name evidence="7" type="primary">egtB</name>
    <name evidence="7" type="ORF">GRI48_03640</name>
</gene>
<feature type="domain" description="Sulfatase-modifying factor enzyme-like" evidence="5">
    <location>
        <begin position="237"/>
        <end position="472"/>
    </location>
</feature>
<dbReference type="AlphaFoldDB" id="A0A844YDQ4"/>
<dbReference type="Pfam" id="PF12867">
    <property type="entry name" value="DinB_2"/>
    <property type="match status" value="1"/>
</dbReference>
<dbReference type="Pfam" id="PF03781">
    <property type="entry name" value="FGE-sulfatase"/>
    <property type="match status" value="1"/>
</dbReference>
<dbReference type="NCBIfam" id="TIGR03440">
    <property type="entry name" value="egtB_TIGR03440"/>
    <property type="match status" value="1"/>
</dbReference>
<evidence type="ECO:0000259" key="6">
    <source>
        <dbReference type="Pfam" id="PF12867"/>
    </source>
</evidence>
<feature type="region of interest" description="Disordered" evidence="4">
    <location>
        <begin position="368"/>
        <end position="391"/>
    </location>
</feature>
<keyword evidence="8" id="KW-1185">Reference proteome</keyword>
<dbReference type="InterPro" id="IPR042095">
    <property type="entry name" value="SUMF_sf"/>
</dbReference>
<keyword evidence="2" id="KW-0408">Iron</keyword>
<evidence type="ECO:0000259" key="5">
    <source>
        <dbReference type="Pfam" id="PF03781"/>
    </source>
</evidence>
<accession>A0A844YDQ4</accession>
<dbReference type="InterPro" id="IPR005532">
    <property type="entry name" value="SUMF_dom"/>
</dbReference>
<dbReference type="SUPFAM" id="SSF56436">
    <property type="entry name" value="C-type lectin-like"/>
    <property type="match status" value="1"/>
</dbReference>
<dbReference type="PANTHER" id="PTHR23150:SF36">
    <property type="entry name" value="HERCYNINE OXYGENASE"/>
    <property type="match status" value="1"/>
</dbReference>
<dbReference type="InterPro" id="IPR017806">
    <property type="entry name" value="EgtB"/>
</dbReference>
<dbReference type="GO" id="GO:0052699">
    <property type="term" value="P:ergothioneine biosynthetic process"/>
    <property type="evidence" value="ECO:0007669"/>
    <property type="project" value="InterPro"/>
</dbReference>
<organism evidence="7 8">
    <name type="scientific">Qipengyuania oceanensis</name>
    <dbReference type="NCBI Taxonomy" id="1463597"/>
    <lineage>
        <taxon>Bacteria</taxon>
        <taxon>Pseudomonadati</taxon>
        <taxon>Pseudomonadota</taxon>
        <taxon>Alphaproteobacteria</taxon>
        <taxon>Sphingomonadales</taxon>
        <taxon>Erythrobacteraceae</taxon>
        <taxon>Qipengyuania</taxon>
    </lineage>
</organism>
<dbReference type="OrthoDB" id="9768004at2"/>
<dbReference type="InterPro" id="IPR016187">
    <property type="entry name" value="CTDL_fold"/>
</dbReference>
<evidence type="ECO:0000256" key="1">
    <source>
        <dbReference type="ARBA" id="ARBA00023002"/>
    </source>
</evidence>
<comment type="caution">
    <text evidence="7">The sequence shown here is derived from an EMBL/GenBank/DDBJ whole genome shotgun (WGS) entry which is preliminary data.</text>
</comment>
<reference evidence="7 8" key="1">
    <citation type="submission" date="2019-12" db="EMBL/GenBank/DDBJ databases">
        <title>Genomic-based taxomic classification of the family Erythrobacteraceae.</title>
        <authorList>
            <person name="Xu L."/>
        </authorList>
    </citation>
    <scope>NUCLEOTIDE SEQUENCE [LARGE SCALE GENOMIC DNA]</scope>
    <source>
        <strain evidence="7 8">MCCC 1A09965</strain>
    </source>
</reference>
<evidence type="ECO:0000256" key="4">
    <source>
        <dbReference type="SAM" id="MobiDB-lite"/>
    </source>
</evidence>
<comment type="pathway">
    <text evidence="3">Amino-acid biosynthesis; ergothioneine biosynthesis.</text>
</comment>
<keyword evidence="1" id="KW-0560">Oxidoreductase</keyword>
<dbReference type="Proteomes" id="UP000445582">
    <property type="component" value="Unassembled WGS sequence"/>
</dbReference>
<evidence type="ECO:0000256" key="2">
    <source>
        <dbReference type="ARBA" id="ARBA00023004"/>
    </source>
</evidence>
<dbReference type="Gene3D" id="3.90.1580.10">
    <property type="entry name" value="paralog of FGE (formylglycine-generating enzyme)"/>
    <property type="match status" value="1"/>
</dbReference>
<evidence type="ECO:0000256" key="3">
    <source>
        <dbReference type="ARBA" id="ARBA00037882"/>
    </source>
</evidence>
<sequence length="474" mass="53556">MQPSRPVATRSAWLREPDQLGKNARNHRLARGFICVVASLCWERTPKERPVSQPSRTAAELRQQDSLRQRFLATRELSEALAAPLSDADATIQSMDDASPTKWHLAHVTWFWETFLLRDHADGYVLFDERYPYLFNSYYEAEGERHARARRGMLSRPTLAEIIDWRGHVTAAMDRLLDREDLRPLIALGIAHEQQHQELLLTDIKHALFQNPCGEAMWERHPSERTVPREIGWHEHPGGIALIGHDGAGFAFDNEGPRHRVLLEPFALADRLVTNGEWDQFIADGGYSDARLWLSDGWAWVQGEGIATPLYWRDGDDGPEQFTHSGWQDRNPDAPVTHISHFEADAFASWAGARLPTEFEWEAIARGQHAEAAPSHDPAAGNQLDEAAPPQPVGSDGLFGDCWQFTRSAYLPYPRFEVAEGAVGEYNGKFMSGQGVLKGASCATARGHSRASYRNFFYPQQRWQFTGLRLAKDI</sequence>
<dbReference type="EMBL" id="WTYN01000001">
    <property type="protein sequence ID" value="MXO62097.1"/>
    <property type="molecule type" value="Genomic_DNA"/>
</dbReference>
<dbReference type="InterPro" id="IPR024775">
    <property type="entry name" value="DinB-like"/>
</dbReference>
<proteinExistence type="predicted"/>
<evidence type="ECO:0000313" key="8">
    <source>
        <dbReference type="Proteomes" id="UP000445582"/>
    </source>
</evidence>
<dbReference type="InterPro" id="IPR051043">
    <property type="entry name" value="Sulfatase_Mod_Factor_Kinase"/>
</dbReference>
<protein>
    <submittedName>
        <fullName evidence="7">Ergothioneine biosynthesis protein EgtB</fullName>
    </submittedName>
</protein>
<dbReference type="PANTHER" id="PTHR23150">
    <property type="entry name" value="SULFATASE MODIFYING FACTOR 1, 2"/>
    <property type="match status" value="1"/>
</dbReference>
<evidence type="ECO:0000313" key="7">
    <source>
        <dbReference type="EMBL" id="MXO62097.1"/>
    </source>
</evidence>
<feature type="domain" description="DinB-like" evidence="6">
    <location>
        <begin position="71"/>
        <end position="196"/>
    </location>
</feature>